<dbReference type="InterPro" id="IPR007700">
    <property type="entry name" value="DUF668"/>
</dbReference>
<dbReference type="OMA" id="SGWEYRW"/>
<sequence>MSFPNSLKIRKTDRSLGYADYRRIYYESSRLTHNKNPSHLSLYASSSPVIAATNTSPFLLLDSLMGIETVKGSSWFGSIWRSSSRKTTVLEPENPVIGIMSFEVSRLMTKLVNLWQFLSDKQMSRLREELANSLGTRKLVSDDFDDLMDLALIEIVDNIKSVAREVARLGKRCIDPVYNNLDHIFDNLEIDLNWCGWEYRLKKMEKRVKKMKRFAAVTSQLYEELEILSELENGLSRIQENNVNQEKLQEFQKKVMWQREEVDGLREMSVWVRTYDYIIRLLLRSLFTIVERVKVVFGITNQMGSPGVSNVPDGSCFLRSNSVSALVRASVHPSECSIQRSVSNLGDKITKKPQIRNYPPLKARSFSHIGPLKSCMMSELDSPVYFLQQKAIFLKKRLLNVEKPTLGDAALALHYANVIIFIERLAISPHFINPEAREDLYHMLTTRIKNSLRSKLSLFPKPDAFNCDLASDWSSSVQKILDWLAPLAHNTIKWHSERNFEKQRMDCGGNVLLVNTLQYADQEKSEDAITEVVMGLHYISRFGREINDKAFMGSGCGKDCDDYLVHKSKIASISL</sequence>
<keyword evidence="4" id="KW-1185">Reference proteome</keyword>
<dbReference type="PANTHER" id="PTHR31371:SF4">
    <property type="entry name" value="DUF668 DOMAIN-CONTAINING PROTEIN"/>
    <property type="match status" value="1"/>
</dbReference>
<accession>A0A103XZY1</accession>
<dbReference type="Pfam" id="PF11961">
    <property type="entry name" value="DUF3475"/>
    <property type="match status" value="1"/>
</dbReference>
<evidence type="ECO:0000259" key="1">
    <source>
        <dbReference type="Pfam" id="PF05003"/>
    </source>
</evidence>
<evidence type="ECO:0000313" key="4">
    <source>
        <dbReference type="Proteomes" id="UP000243975"/>
    </source>
</evidence>
<proteinExistence type="predicted"/>
<dbReference type="EMBL" id="LEKV01003405">
    <property type="protein sequence ID" value="KVH99915.1"/>
    <property type="molecule type" value="Genomic_DNA"/>
</dbReference>
<dbReference type="STRING" id="59895.A0A103XZY1"/>
<feature type="domain" description="DUF668" evidence="1">
    <location>
        <begin position="405"/>
        <end position="493"/>
    </location>
</feature>
<name>A0A103XZY1_CYNCS</name>
<dbReference type="GO" id="GO:0045927">
    <property type="term" value="P:positive regulation of growth"/>
    <property type="evidence" value="ECO:0007669"/>
    <property type="project" value="InterPro"/>
</dbReference>
<evidence type="ECO:0008006" key="5">
    <source>
        <dbReference type="Google" id="ProtNLM"/>
    </source>
</evidence>
<dbReference type="Pfam" id="PF05003">
    <property type="entry name" value="DUF668"/>
    <property type="match status" value="1"/>
</dbReference>
<dbReference type="Proteomes" id="UP000243975">
    <property type="component" value="Unassembled WGS sequence"/>
</dbReference>
<evidence type="ECO:0000313" key="3">
    <source>
        <dbReference type="EMBL" id="KVH99915.1"/>
    </source>
</evidence>
<dbReference type="AlphaFoldDB" id="A0A103XZY1"/>
<dbReference type="InterPro" id="IPR021864">
    <property type="entry name" value="DUF3475"/>
</dbReference>
<dbReference type="PANTHER" id="PTHR31371">
    <property type="entry name" value="BNAC09G50660D PROTEIN"/>
    <property type="match status" value="1"/>
</dbReference>
<reference evidence="3 4" key="1">
    <citation type="journal article" date="2016" name="Sci. Rep.">
        <title>The genome sequence of the outbreeding globe artichoke constructed de novo incorporating a phase-aware low-pass sequencing strategy of F1 progeny.</title>
        <authorList>
            <person name="Scaglione D."/>
            <person name="Reyes-Chin-Wo S."/>
            <person name="Acquadro A."/>
            <person name="Froenicke L."/>
            <person name="Portis E."/>
            <person name="Beitel C."/>
            <person name="Tirone M."/>
            <person name="Mauro R."/>
            <person name="Lo Monaco A."/>
            <person name="Mauromicale G."/>
            <person name="Faccioli P."/>
            <person name="Cattivelli L."/>
            <person name="Rieseberg L."/>
            <person name="Michelmore R."/>
            <person name="Lanteri S."/>
        </authorList>
    </citation>
    <scope>NUCLEOTIDE SEQUENCE [LARGE SCALE GENOMIC DNA]</scope>
    <source>
        <strain evidence="3">2C</strain>
    </source>
</reference>
<gene>
    <name evidence="3" type="ORF">Ccrd_021837</name>
</gene>
<organism evidence="3 4">
    <name type="scientific">Cynara cardunculus var. scolymus</name>
    <name type="common">Globe artichoke</name>
    <name type="synonym">Cynara scolymus</name>
    <dbReference type="NCBI Taxonomy" id="59895"/>
    <lineage>
        <taxon>Eukaryota</taxon>
        <taxon>Viridiplantae</taxon>
        <taxon>Streptophyta</taxon>
        <taxon>Embryophyta</taxon>
        <taxon>Tracheophyta</taxon>
        <taxon>Spermatophyta</taxon>
        <taxon>Magnoliopsida</taxon>
        <taxon>eudicotyledons</taxon>
        <taxon>Gunneridae</taxon>
        <taxon>Pentapetalae</taxon>
        <taxon>asterids</taxon>
        <taxon>campanulids</taxon>
        <taxon>Asterales</taxon>
        <taxon>Asteraceae</taxon>
        <taxon>Carduoideae</taxon>
        <taxon>Cardueae</taxon>
        <taxon>Carduinae</taxon>
        <taxon>Cynara</taxon>
    </lineage>
</organism>
<comment type="caution">
    <text evidence="3">The sequence shown here is derived from an EMBL/GenBank/DDBJ whole genome shotgun (WGS) entry which is preliminary data.</text>
</comment>
<protein>
    <recommendedName>
        <fullName evidence="5">DUF668 domain-containing protein</fullName>
    </recommendedName>
</protein>
<feature type="domain" description="DUF3475" evidence="2">
    <location>
        <begin position="99"/>
        <end position="155"/>
    </location>
</feature>
<evidence type="ECO:0000259" key="2">
    <source>
        <dbReference type="Pfam" id="PF11961"/>
    </source>
</evidence>
<dbReference type="Gramene" id="KVH99915">
    <property type="protein sequence ID" value="KVH99915"/>
    <property type="gene ID" value="Ccrd_021837"/>
</dbReference>